<dbReference type="AlphaFoldDB" id="A0A813Q5V9"/>
<organism evidence="1 2">
    <name type="scientific">Brachionus calyciflorus</name>
    <dbReference type="NCBI Taxonomy" id="104777"/>
    <lineage>
        <taxon>Eukaryota</taxon>
        <taxon>Metazoa</taxon>
        <taxon>Spiralia</taxon>
        <taxon>Gnathifera</taxon>
        <taxon>Rotifera</taxon>
        <taxon>Eurotatoria</taxon>
        <taxon>Monogononta</taxon>
        <taxon>Pseudotrocha</taxon>
        <taxon>Ploima</taxon>
        <taxon>Brachionidae</taxon>
        <taxon>Brachionus</taxon>
    </lineage>
</organism>
<evidence type="ECO:0000313" key="1">
    <source>
        <dbReference type="EMBL" id="CAF0762393.1"/>
    </source>
</evidence>
<evidence type="ECO:0000313" key="2">
    <source>
        <dbReference type="Proteomes" id="UP000663879"/>
    </source>
</evidence>
<reference evidence="1" key="1">
    <citation type="submission" date="2021-02" db="EMBL/GenBank/DDBJ databases">
        <authorList>
            <person name="Nowell W R."/>
        </authorList>
    </citation>
    <scope>NUCLEOTIDE SEQUENCE</scope>
    <source>
        <strain evidence="1">Ploen Becks lab</strain>
    </source>
</reference>
<dbReference type="GO" id="GO:0004190">
    <property type="term" value="F:aspartic-type endopeptidase activity"/>
    <property type="evidence" value="ECO:0007669"/>
    <property type="project" value="InterPro"/>
</dbReference>
<protein>
    <submittedName>
        <fullName evidence="1">Uncharacterized protein</fullName>
    </submittedName>
</protein>
<gene>
    <name evidence="1" type="ORF">OXX778_LOCUS4504</name>
</gene>
<sequence length="264" mass="29776">MTKRANLVEECKSSDSDSKSKTEYVYTCDSCRLLYVLGYVNEHSIKFVVDSGSTTSIISSRFVKKTGITLNDLEIKIKSADNRVTKVDGKTQSLRVDIEGNVCEPDFLVIDHEDNDGLHVFLTLLILPIGCIRVEGNIYYCETPNLINIANIPILNVDEDCHAKHKVDHPQNFAIDGEGFEFSKKIIKFITLTNFFGAKILEKSNEFVKLSKVECESMIKTKTCHGHVMRCSDKDCEFDGSPNTRYSWLSTLTKTETSCSFKKV</sequence>
<accession>A0A813Q5V9</accession>
<dbReference type="EMBL" id="CAJNOC010000444">
    <property type="protein sequence ID" value="CAF0762393.1"/>
    <property type="molecule type" value="Genomic_DNA"/>
</dbReference>
<proteinExistence type="predicted"/>
<keyword evidence="2" id="KW-1185">Reference proteome</keyword>
<dbReference type="Pfam" id="PF13650">
    <property type="entry name" value="Asp_protease_2"/>
    <property type="match status" value="1"/>
</dbReference>
<name>A0A813Q5V9_9BILA</name>
<comment type="caution">
    <text evidence="1">The sequence shown here is derived from an EMBL/GenBank/DDBJ whole genome shotgun (WGS) entry which is preliminary data.</text>
</comment>
<dbReference type="Gene3D" id="2.40.70.10">
    <property type="entry name" value="Acid Proteases"/>
    <property type="match status" value="1"/>
</dbReference>
<dbReference type="InterPro" id="IPR021109">
    <property type="entry name" value="Peptidase_aspartic_dom_sf"/>
</dbReference>
<dbReference type="InterPro" id="IPR001969">
    <property type="entry name" value="Aspartic_peptidase_AS"/>
</dbReference>
<dbReference type="OrthoDB" id="641991at2759"/>
<dbReference type="GO" id="GO:0006508">
    <property type="term" value="P:proteolysis"/>
    <property type="evidence" value="ECO:0007669"/>
    <property type="project" value="InterPro"/>
</dbReference>
<dbReference type="SUPFAM" id="SSF50630">
    <property type="entry name" value="Acid proteases"/>
    <property type="match status" value="1"/>
</dbReference>
<dbReference type="Proteomes" id="UP000663879">
    <property type="component" value="Unassembled WGS sequence"/>
</dbReference>
<dbReference type="PROSITE" id="PS00141">
    <property type="entry name" value="ASP_PROTEASE"/>
    <property type="match status" value="1"/>
</dbReference>